<feature type="region of interest" description="Disordered" evidence="1">
    <location>
        <begin position="1"/>
        <end position="35"/>
    </location>
</feature>
<evidence type="ECO:0000313" key="4">
    <source>
        <dbReference type="Proteomes" id="UP000192739"/>
    </source>
</evidence>
<dbReference type="AlphaFoldDB" id="A0A1E3SM69"/>
<evidence type="ECO:0000256" key="1">
    <source>
        <dbReference type="SAM" id="MobiDB-lite"/>
    </source>
</evidence>
<feature type="transmembrane region" description="Helical" evidence="2">
    <location>
        <begin position="97"/>
        <end position="119"/>
    </location>
</feature>
<keyword evidence="2" id="KW-1133">Transmembrane helix</keyword>
<sequence>MNDPRRPPRYVPPPSGSGPTGSQAPRYSPPIDPAYADQAAAYGPTYGSYVPTWTYSGSESNQTRQLPPYWQQDHAAHDEFAAGGSNTPPEPPTTPRWLWVVAGAAVLLVVALVIALIVANDSAKEQTAVEPLPPVTAPSSTYAPPPTITRTPTRTPRTTTPRSPDTTTAVPVPGAMQTVVYSVTGEGRAISVSYLDTGELIQTEFNVALPWRKEVSLPQSSERIPSVTIINIGHNVTCSVTVAGVQVRQRTGVGLTICDAPT</sequence>
<dbReference type="Gene3D" id="2.60.40.2880">
    <property type="entry name" value="MmpS1-5, C-terminal soluble domain"/>
    <property type="match status" value="1"/>
</dbReference>
<feature type="region of interest" description="Disordered" evidence="1">
    <location>
        <begin position="125"/>
        <end position="170"/>
    </location>
</feature>
<comment type="caution">
    <text evidence="3">The sequence shown here is derived from an EMBL/GenBank/DDBJ whole genome shotgun (WGS) entry which is preliminary data.</text>
</comment>
<keyword evidence="2" id="KW-0812">Transmembrane</keyword>
<organism evidence="3 4">
    <name type="scientific">Mycobacterium intermedium</name>
    <dbReference type="NCBI Taxonomy" id="28445"/>
    <lineage>
        <taxon>Bacteria</taxon>
        <taxon>Bacillati</taxon>
        <taxon>Actinomycetota</taxon>
        <taxon>Actinomycetes</taxon>
        <taxon>Mycobacteriales</taxon>
        <taxon>Mycobacteriaceae</taxon>
        <taxon>Mycobacterium</taxon>
        <taxon>Mycobacterium simiae complex</taxon>
    </lineage>
</organism>
<dbReference type="RefSeq" id="WP_069417443.1">
    <property type="nucleotide sequence ID" value="NZ_CBCRZH010000083.1"/>
</dbReference>
<accession>A0A1E3SM69</accession>
<gene>
    <name evidence="3" type="ORF">BST27_10560</name>
</gene>
<name>A0A1E3SM69_MYCIE</name>
<evidence type="ECO:0000313" key="3">
    <source>
        <dbReference type="EMBL" id="ORB06866.1"/>
    </source>
</evidence>
<keyword evidence="4" id="KW-1185">Reference proteome</keyword>
<feature type="compositionally biased region" description="Low complexity" evidence="1">
    <location>
        <begin position="137"/>
        <end position="168"/>
    </location>
</feature>
<dbReference type="STRING" id="28445.BHQ20_01585"/>
<protein>
    <submittedName>
        <fullName evidence="3">Uncharacterized protein</fullName>
    </submittedName>
</protein>
<dbReference type="EMBL" id="MVHT01000022">
    <property type="protein sequence ID" value="ORB06866.1"/>
    <property type="molecule type" value="Genomic_DNA"/>
</dbReference>
<dbReference type="InterPro" id="IPR038468">
    <property type="entry name" value="MmpS_C"/>
</dbReference>
<dbReference type="OrthoDB" id="4753136at2"/>
<dbReference type="Proteomes" id="UP000192739">
    <property type="component" value="Unassembled WGS sequence"/>
</dbReference>
<evidence type="ECO:0000256" key="2">
    <source>
        <dbReference type="SAM" id="Phobius"/>
    </source>
</evidence>
<proteinExistence type="predicted"/>
<reference evidence="3 4" key="1">
    <citation type="submission" date="2017-02" db="EMBL/GenBank/DDBJ databases">
        <title>The new phylogeny of genus Mycobacterium.</title>
        <authorList>
            <person name="Tortoli E."/>
            <person name="Trovato A."/>
            <person name="Cirillo D.M."/>
        </authorList>
    </citation>
    <scope>NUCLEOTIDE SEQUENCE [LARGE SCALE GENOMIC DNA]</scope>
    <source>
        <strain evidence="3 4">DSM 44049</strain>
    </source>
</reference>
<keyword evidence="2" id="KW-0472">Membrane</keyword>